<reference evidence="1 2" key="1">
    <citation type="submission" date="2023-09" db="EMBL/GenBank/DDBJ databases">
        <title>Multi-omics analysis of a traditional fermented food reveals byproduct-associated fungal strains for waste-to-food upcycling.</title>
        <authorList>
            <consortium name="Lawrence Berkeley National Laboratory"/>
            <person name="Rekdal V.M."/>
            <person name="Villalobos-Escobedo J.M."/>
            <person name="Rodriguez-Valeron N."/>
            <person name="Garcia M.O."/>
            <person name="Vasquez D.P."/>
            <person name="Damayanti I."/>
            <person name="Sorensen P.M."/>
            <person name="Baidoo E.E."/>
            <person name="De Carvalho A.C."/>
            <person name="Riley R."/>
            <person name="Lipzen A."/>
            <person name="He G."/>
            <person name="Yan M."/>
            <person name="Haridas S."/>
            <person name="Daum C."/>
            <person name="Yoshinaga Y."/>
            <person name="Ng V."/>
            <person name="Grigoriev I.V."/>
            <person name="Munk R."/>
            <person name="Nuraida L."/>
            <person name="Wijaya C.H."/>
            <person name="Morales P.-C."/>
            <person name="Keasling J.D."/>
        </authorList>
    </citation>
    <scope>NUCLEOTIDE SEQUENCE [LARGE SCALE GENOMIC DNA]</scope>
    <source>
        <strain evidence="1 2">FGSC 2613</strain>
    </source>
</reference>
<feature type="non-terminal residue" evidence="1">
    <location>
        <position position="1"/>
    </location>
</feature>
<sequence>INILIYLFRYKLKVFYIPEKLNFVLNTLNHLKAISNNGNPNRTVVPNNI</sequence>
<dbReference type="Proteomes" id="UP001451303">
    <property type="component" value="Unassembled WGS sequence"/>
</dbReference>
<protein>
    <submittedName>
        <fullName evidence="1">Uncharacterized protein</fullName>
    </submittedName>
</protein>
<name>A0ABR3DQ88_NEUIN</name>
<evidence type="ECO:0000313" key="1">
    <source>
        <dbReference type="EMBL" id="KAL0474812.1"/>
    </source>
</evidence>
<proteinExistence type="predicted"/>
<comment type="caution">
    <text evidence="1">The sequence shown here is derived from an EMBL/GenBank/DDBJ whole genome shotgun (WGS) entry which is preliminary data.</text>
</comment>
<evidence type="ECO:0000313" key="2">
    <source>
        <dbReference type="Proteomes" id="UP001451303"/>
    </source>
</evidence>
<gene>
    <name evidence="1" type="ORF">QR685DRAFT_431960</name>
</gene>
<keyword evidence="2" id="KW-1185">Reference proteome</keyword>
<dbReference type="EMBL" id="JAVLET010000001">
    <property type="protein sequence ID" value="KAL0474812.1"/>
    <property type="molecule type" value="Genomic_DNA"/>
</dbReference>
<accession>A0ABR3DQ88</accession>
<organism evidence="1 2">
    <name type="scientific">Neurospora intermedia</name>
    <dbReference type="NCBI Taxonomy" id="5142"/>
    <lineage>
        <taxon>Eukaryota</taxon>
        <taxon>Fungi</taxon>
        <taxon>Dikarya</taxon>
        <taxon>Ascomycota</taxon>
        <taxon>Pezizomycotina</taxon>
        <taxon>Sordariomycetes</taxon>
        <taxon>Sordariomycetidae</taxon>
        <taxon>Sordariales</taxon>
        <taxon>Sordariaceae</taxon>
        <taxon>Neurospora</taxon>
    </lineage>
</organism>